<feature type="domain" description="Solute-binding protein family 5" evidence="6">
    <location>
        <begin position="162"/>
        <end position="580"/>
    </location>
</feature>
<dbReference type="GO" id="GO:0043190">
    <property type="term" value="C:ATP-binding cassette (ABC) transporter complex"/>
    <property type="evidence" value="ECO:0007669"/>
    <property type="project" value="InterPro"/>
</dbReference>
<evidence type="ECO:0000256" key="1">
    <source>
        <dbReference type="ARBA" id="ARBA00004196"/>
    </source>
</evidence>
<protein>
    <submittedName>
        <fullName evidence="7">ABC transporter, substrate-binding protein (Cluster 5, nickel/peptides/opines)</fullName>
    </submittedName>
</protein>
<evidence type="ECO:0000256" key="4">
    <source>
        <dbReference type="ARBA" id="ARBA00022729"/>
    </source>
</evidence>
<dbReference type="GO" id="GO:0015833">
    <property type="term" value="P:peptide transport"/>
    <property type="evidence" value="ECO:0007669"/>
    <property type="project" value="TreeGrafter"/>
</dbReference>
<gene>
    <name evidence="7" type="ORF">MNBD_GAMMA18-1003</name>
</gene>
<dbReference type="GO" id="GO:0030313">
    <property type="term" value="C:cell envelope"/>
    <property type="evidence" value="ECO:0007669"/>
    <property type="project" value="UniProtKB-SubCell"/>
</dbReference>
<dbReference type="PANTHER" id="PTHR30290:SF10">
    <property type="entry name" value="PERIPLASMIC OLIGOPEPTIDE-BINDING PROTEIN-RELATED"/>
    <property type="match status" value="1"/>
</dbReference>
<dbReference type="EMBL" id="UOFP01000198">
    <property type="protein sequence ID" value="VAW87782.1"/>
    <property type="molecule type" value="Genomic_DNA"/>
</dbReference>
<dbReference type="SUPFAM" id="SSF53850">
    <property type="entry name" value="Periplasmic binding protein-like II"/>
    <property type="match status" value="1"/>
</dbReference>
<dbReference type="Pfam" id="PF00496">
    <property type="entry name" value="SBP_bac_5"/>
    <property type="match status" value="1"/>
</dbReference>
<dbReference type="InterPro" id="IPR030678">
    <property type="entry name" value="Peptide/Ni-bd"/>
</dbReference>
<keyword evidence="4" id="KW-0732">Signal</keyword>
<dbReference type="InterPro" id="IPR039424">
    <property type="entry name" value="SBP_5"/>
</dbReference>
<dbReference type="CDD" id="cd08505">
    <property type="entry name" value="PBP2_NikA_DppA_OppA_like_18"/>
    <property type="match status" value="1"/>
</dbReference>
<keyword evidence="5" id="KW-0472">Membrane</keyword>
<evidence type="ECO:0000259" key="6">
    <source>
        <dbReference type="Pfam" id="PF00496"/>
    </source>
</evidence>
<dbReference type="GO" id="GO:1904680">
    <property type="term" value="F:peptide transmembrane transporter activity"/>
    <property type="evidence" value="ECO:0007669"/>
    <property type="project" value="TreeGrafter"/>
</dbReference>
<dbReference type="PIRSF" id="PIRSF002741">
    <property type="entry name" value="MppA"/>
    <property type="match status" value="1"/>
</dbReference>
<comment type="subcellular location">
    <subcellularLocation>
        <location evidence="1">Cell envelope</location>
    </subcellularLocation>
</comment>
<dbReference type="Gene3D" id="3.10.105.10">
    <property type="entry name" value="Dipeptide-binding Protein, Domain 3"/>
    <property type="match status" value="1"/>
</dbReference>
<dbReference type="InterPro" id="IPR000914">
    <property type="entry name" value="SBP_5_dom"/>
</dbReference>
<name>A0A3B0ZKB3_9ZZZZ</name>
<dbReference type="Gene3D" id="3.40.190.10">
    <property type="entry name" value="Periplasmic binding protein-like II"/>
    <property type="match status" value="1"/>
</dbReference>
<evidence type="ECO:0000256" key="2">
    <source>
        <dbReference type="ARBA" id="ARBA00005695"/>
    </source>
</evidence>
<keyword evidence="5" id="KW-1133">Transmembrane helix</keyword>
<reference evidence="7" key="1">
    <citation type="submission" date="2018-06" db="EMBL/GenBank/DDBJ databases">
        <authorList>
            <person name="Zhirakovskaya E."/>
        </authorList>
    </citation>
    <scope>NUCLEOTIDE SEQUENCE</scope>
</reference>
<dbReference type="PANTHER" id="PTHR30290">
    <property type="entry name" value="PERIPLASMIC BINDING COMPONENT OF ABC TRANSPORTER"/>
    <property type="match status" value="1"/>
</dbReference>
<evidence type="ECO:0000313" key="7">
    <source>
        <dbReference type="EMBL" id="VAW87782.1"/>
    </source>
</evidence>
<keyword evidence="3" id="KW-0813">Transport</keyword>
<keyword evidence="5" id="KW-0812">Transmembrane</keyword>
<dbReference type="GO" id="GO:0042597">
    <property type="term" value="C:periplasmic space"/>
    <property type="evidence" value="ECO:0007669"/>
    <property type="project" value="UniProtKB-ARBA"/>
</dbReference>
<organism evidence="7">
    <name type="scientific">hydrothermal vent metagenome</name>
    <dbReference type="NCBI Taxonomy" id="652676"/>
    <lineage>
        <taxon>unclassified sequences</taxon>
        <taxon>metagenomes</taxon>
        <taxon>ecological metagenomes</taxon>
    </lineage>
</organism>
<dbReference type="AlphaFoldDB" id="A0A3B0ZKB3"/>
<proteinExistence type="inferred from homology"/>
<sequence>MRIFILLLLLMVIFLVGCDGAWNNPYPAEESEQNTLYSLFQERPKHLDPAISYAAAEAVFIGQIYEPVVQYHYLKRPYELIPLTGAAMPTVSYFDATGNALAGAGEAVAYTLYEITIQPGIQYQPHPAFAREGDDYLYHDLPDSELAQIYTLYDFPQSSSRELVADDYIYQIKRLAHPGLHSPILGLMSGYIDGLDEYSKALQQAHKSGEWLDLRDYPLSGVERVDRYTYRIKIEGSYPQFVYWLAMPFFSPIPWEADRLYSQPGLIEKNITLDWYPVGTGPFMLTVNNPNLQMVMERNPNFHGETYPTEGEPGDEAAGMLVDAGKPIPFIDKVVFSLEKESIPYWNKFLQGYYDASGISSDSFDQAISFDGGGQLGLSESMQAQGIQLKTTPASSIFYMGFNMLDPVVGGESERARLLRQAISIAVDYEEFISIFANGRGLAAQGPLPPGIFGYLKGEQGMNPYVYDWVDGQPQRKSINEAKQLLADAGYPGGRDAETGKPLTIHFDVTASGPDDKAWLNWYRKQFEKLGIQLMVRNTDYNRFREKMTNGNAQLFRWGWNADYPDPENFLFLLYGPNGKVNHSGVNAANYASVEFDALFEKLKNMPNGPARQAVIDEAVELLRHDAPWIWGMYSVSFALYHEWYQNLKRNMMANNTLKYARIDIELREQRRAEWNPPVVWPIALIVLAILLLIAPAFIAYRRREKRVVS</sequence>
<comment type="similarity">
    <text evidence="2">Belongs to the bacterial solute-binding protein 5 family.</text>
</comment>
<dbReference type="Gene3D" id="3.90.76.10">
    <property type="entry name" value="Dipeptide-binding Protein, Domain 1"/>
    <property type="match status" value="1"/>
</dbReference>
<dbReference type="PROSITE" id="PS51257">
    <property type="entry name" value="PROKAR_LIPOPROTEIN"/>
    <property type="match status" value="1"/>
</dbReference>
<feature type="transmembrane region" description="Helical" evidence="5">
    <location>
        <begin position="679"/>
        <end position="701"/>
    </location>
</feature>
<accession>A0A3B0ZKB3</accession>
<evidence type="ECO:0000256" key="5">
    <source>
        <dbReference type="SAM" id="Phobius"/>
    </source>
</evidence>
<evidence type="ECO:0000256" key="3">
    <source>
        <dbReference type="ARBA" id="ARBA00022448"/>
    </source>
</evidence>